<dbReference type="GO" id="GO:0007165">
    <property type="term" value="P:signal transduction"/>
    <property type="evidence" value="ECO:0007669"/>
    <property type="project" value="TreeGrafter"/>
</dbReference>
<dbReference type="PANTHER" id="PTHR20854">
    <property type="entry name" value="INOSITOL MONOPHOSPHATASE"/>
    <property type="match status" value="1"/>
</dbReference>
<keyword evidence="4 6" id="KW-0479">Metal-binding</keyword>
<feature type="binding site" evidence="6">
    <location>
        <position position="143"/>
    </location>
    <ligand>
        <name>Mg(2+)</name>
        <dbReference type="ChEBI" id="CHEBI:18420"/>
        <label>1</label>
        <note>catalytic</note>
    </ligand>
</feature>
<feature type="binding site" evidence="6">
    <location>
        <position position="164"/>
    </location>
    <ligand>
        <name>Mg(2+)</name>
        <dbReference type="ChEBI" id="CHEBI:18420"/>
        <label>1</label>
        <note>catalytic</note>
    </ligand>
</feature>
<dbReference type="FunFam" id="3.40.190.80:FF:000012">
    <property type="entry name" value="Inositol-1-monophosphatase"/>
    <property type="match status" value="1"/>
</dbReference>
<evidence type="ECO:0000256" key="1">
    <source>
        <dbReference type="ARBA" id="ARBA00001033"/>
    </source>
</evidence>
<name>E4ZSB1_LEPMJ</name>
<proteinExistence type="inferred from homology"/>
<dbReference type="Gene3D" id="3.40.190.80">
    <property type="match status" value="1"/>
</dbReference>
<feature type="binding site" evidence="6">
    <location>
        <position position="163"/>
    </location>
    <ligand>
        <name>Mg(2+)</name>
        <dbReference type="ChEBI" id="CHEBI:18420"/>
        <label>1</label>
        <note>catalytic</note>
    </ligand>
</feature>
<dbReference type="OrthoDB" id="10254945at2759"/>
<evidence type="ECO:0000256" key="3">
    <source>
        <dbReference type="ARBA" id="ARBA00009759"/>
    </source>
</evidence>
<comment type="pathway">
    <text evidence="7">Polyol metabolism; myo-inositol biosynthesis; myo-inositol from D-glucose 6-phosphate: step 2/2.</text>
</comment>
<keyword evidence="10" id="KW-1185">Reference proteome</keyword>
<comment type="similarity">
    <text evidence="3 7">Belongs to the inositol monophosphatase superfamily.</text>
</comment>
<dbReference type="InterPro" id="IPR020550">
    <property type="entry name" value="Inositol_monophosphatase_CS"/>
</dbReference>
<dbReference type="GeneID" id="13290861"/>
<reference evidence="10" key="1">
    <citation type="journal article" date="2011" name="Nat. Commun.">
        <title>Effector diversification within compartments of the Leptosphaeria maculans genome affected by Repeat-Induced Point mutations.</title>
        <authorList>
            <person name="Rouxel T."/>
            <person name="Grandaubert J."/>
            <person name="Hane J.K."/>
            <person name="Hoede C."/>
            <person name="van de Wouw A.P."/>
            <person name="Couloux A."/>
            <person name="Dominguez V."/>
            <person name="Anthouard V."/>
            <person name="Bally P."/>
            <person name="Bourras S."/>
            <person name="Cozijnsen A.J."/>
            <person name="Ciuffetti L.M."/>
            <person name="Degrave A."/>
            <person name="Dilmaghani A."/>
            <person name="Duret L."/>
            <person name="Fudal I."/>
            <person name="Goodwin S.B."/>
            <person name="Gout L."/>
            <person name="Glaser N."/>
            <person name="Linglin J."/>
            <person name="Kema G.H.J."/>
            <person name="Lapalu N."/>
            <person name="Lawrence C.B."/>
            <person name="May K."/>
            <person name="Meyer M."/>
            <person name="Ollivier B."/>
            <person name="Poulain J."/>
            <person name="Schoch C.L."/>
            <person name="Simon A."/>
            <person name="Spatafora J.W."/>
            <person name="Stachowiak A."/>
            <person name="Turgeon B.G."/>
            <person name="Tyler B.M."/>
            <person name="Vincent D."/>
            <person name="Weissenbach J."/>
            <person name="Amselem J."/>
            <person name="Quesneville H."/>
            <person name="Oliver R.P."/>
            <person name="Wincker P."/>
            <person name="Balesdent M.-H."/>
            <person name="Howlett B.J."/>
        </authorList>
    </citation>
    <scope>NUCLEOTIDE SEQUENCE [LARGE SCALE GENOMIC DNA]</scope>
    <source>
        <strain evidence="10">JN3 / isolate v23.1.3 / race Av1-4-5-6-7-8</strain>
    </source>
</reference>
<protein>
    <recommendedName>
        <fullName evidence="7">Inositol-1-monophosphatase</fullName>
        <ecNumber evidence="7">3.1.3.25</ecNumber>
    </recommendedName>
</protein>
<dbReference type="InParanoid" id="E4ZSB1"/>
<gene>
    <name evidence="9" type="ORF">LEMA_P122700.1</name>
</gene>
<dbReference type="InterPro" id="IPR033942">
    <property type="entry name" value="IMPase"/>
</dbReference>
<dbReference type="VEuPathDB" id="FungiDB:LEMA_P122700.1"/>
<dbReference type="RefSeq" id="XP_003837735.1">
    <property type="nucleotide sequence ID" value="XM_003837687.1"/>
</dbReference>
<dbReference type="GO" id="GO:0006021">
    <property type="term" value="P:inositol biosynthetic process"/>
    <property type="evidence" value="ECO:0007669"/>
    <property type="project" value="UniProtKB-UniPathway"/>
</dbReference>
<dbReference type="UniPathway" id="UPA00823">
    <property type="reaction ID" value="UER00788"/>
</dbReference>
<dbReference type="EC" id="3.1.3.25" evidence="7"/>
<dbReference type="STRING" id="985895.E4ZSB1"/>
<feature type="compositionally biased region" description="Low complexity" evidence="8">
    <location>
        <begin position="40"/>
        <end position="59"/>
    </location>
</feature>
<dbReference type="Pfam" id="PF00459">
    <property type="entry name" value="Inositol_P"/>
    <property type="match status" value="1"/>
</dbReference>
<keyword evidence="5 6" id="KW-0460">Magnesium</keyword>
<comment type="cofactor">
    <cofactor evidence="2 6 7">
        <name>Mg(2+)</name>
        <dbReference type="ChEBI" id="CHEBI:18420"/>
    </cofactor>
</comment>
<evidence type="ECO:0000256" key="7">
    <source>
        <dbReference type="RuleBase" id="RU364068"/>
    </source>
</evidence>
<dbReference type="GO" id="GO:0008934">
    <property type="term" value="F:inositol monophosphate 1-phosphatase activity"/>
    <property type="evidence" value="ECO:0007669"/>
    <property type="project" value="InterPro"/>
</dbReference>
<dbReference type="SUPFAM" id="SSF56655">
    <property type="entry name" value="Carbohydrate phosphatase"/>
    <property type="match status" value="1"/>
</dbReference>
<organism evidence="10">
    <name type="scientific">Leptosphaeria maculans (strain JN3 / isolate v23.1.3 / race Av1-4-5-6-7-8)</name>
    <name type="common">Blackleg fungus</name>
    <name type="synonym">Phoma lingam</name>
    <dbReference type="NCBI Taxonomy" id="985895"/>
    <lineage>
        <taxon>Eukaryota</taxon>
        <taxon>Fungi</taxon>
        <taxon>Dikarya</taxon>
        <taxon>Ascomycota</taxon>
        <taxon>Pezizomycotina</taxon>
        <taxon>Dothideomycetes</taxon>
        <taxon>Pleosporomycetidae</taxon>
        <taxon>Pleosporales</taxon>
        <taxon>Pleosporineae</taxon>
        <taxon>Leptosphaeriaceae</taxon>
        <taxon>Plenodomus</taxon>
        <taxon>Plenodomus lingam/Leptosphaeria maculans species complex</taxon>
    </lineage>
</organism>
<dbReference type="eggNOG" id="KOG2951">
    <property type="taxonomic scope" value="Eukaryota"/>
</dbReference>
<dbReference type="OMA" id="SEGGAMC"/>
<dbReference type="HOGENOM" id="CLU_044118_1_2_1"/>
<evidence type="ECO:0000256" key="2">
    <source>
        <dbReference type="ARBA" id="ARBA00001946"/>
    </source>
</evidence>
<feature type="binding site" evidence="6">
    <location>
        <position position="307"/>
    </location>
    <ligand>
        <name>Mg(2+)</name>
        <dbReference type="ChEBI" id="CHEBI:18420"/>
        <label>1</label>
        <note>catalytic</note>
    </ligand>
</feature>
<evidence type="ECO:0000256" key="6">
    <source>
        <dbReference type="PIRSR" id="PIRSR600760-2"/>
    </source>
</evidence>
<dbReference type="Proteomes" id="UP000002668">
    <property type="component" value="Genome"/>
</dbReference>
<dbReference type="FunFam" id="3.30.540.10:FF:000004">
    <property type="entry name" value="Inositol-1-monophosphatase"/>
    <property type="match status" value="1"/>
</dbReference>
<keyword evidence="7" id="KW-0378">Hydrolase</keyword>
<dbReference type="GO" id="GO:0046854">
    <property type="term" value="P:phosphatidylinositol phosphate biosynthetic process"/>
    <property type="evidence" value="ECO:0007669"/>
    <property type="project" value="InterPro"/>
</dbReference>
<dbReference type="EMBL" id="FP929121">
    <property type="protein sequence ID" value="CBX94291.1"/>
    <property type="molecule type" value="Genomic_DNA"/>
</dbReference>
<dbReference type="FunCoup" id="E4ZSB1">
    <property type="interactions" value="380"/>
</dbReference>
<sequence>MSNDSSALKASRSMLDEPTGLETNNDDSKSTSPFANSSGTSTPSAPISPLLTPSSTPSSTPSLALTLAPYNLTSHDLSEIHALLTAIALDAGKILLEAEHDFLVSATTKNNTSDLVTKYDGEVEELVKQRLHVAYPDIPFFGEESFKPGTRLPASPTFICDPIDGTLNFTKQVPNCAISLALAVARKPVVGIVYNPFRADLYSALKNNGAYLTNLSTGSSVKLPLYPIPPPLNGLADCLVAVEWGNQRSGPNWALRTSVHTALLTAHSEGGAMCKSVRSNGSAALDFCYVAQGMLDAYWEAGVWVWDVAAGWIILEEAGGLVASANPGDWGPTLEGRVYFAVRGAKREEQVRVVEEVWGIMGDRRFVYP</sequence>
<evidence type="ECO:0000313" key="10">
    <source>
        <dbReference type="Proteomes" id="UP000002668"/>
    </source>
</evidence>
<evidence type="ECO:0000256" key="5">
    <source>
        <dbReference type="ARBA" id="ARBA00022842"/>
    </source>
</evidence>
<dbReference type="Gene3D" id="3.30.540.10">
    <property type="entry name" value="Fructose-1,6-Bisphosphatase, subunit A, domain 1"/>
    <property type="match status" value="1"/>
</dbReference>
<dbReference type="InterPro" id="IPR000760">
    <property type="entry name" value="Inositol_monophosphatase-like"/>
</dbReference>
<dbReference type="PROSITE" id="PS00630">
    <property type="entry name" value="IMP_2"/>
    <property type="match status" value="1"/>
</dbReference>
<comment type="catalytic activity">
    <reaction evidence="1 7">
        <text>a myo-inositol phosphate + H2O = myo-inositol + phosphate</text>
        <dbReference type="Rhea" id="RHEA:24056"/>
        <dbReference type="ChEBI" id="CHEBI:15377"/>
        <dbReference type="ChEBI" id="CHEBI:17268"/>
        <dbReference type="ChEBI" id="CHEBI:43474"/>
        <dbReference type="ChEBI" id="CHEBI:84139"/>
        <dbReference type="EC" id="3.1.3.25"/>
    </reaction>
</comment>
<dbReference type="PANTHER" id="PTHR20854:SF4">
    <property type="entry name" value="INOSITOL-1-MONOPHOSPHATASE-RELATED"/>
    <property type="match status" value="1"/>
</dbReference>
<feature type="binding site" evidence="6">
    <location>
        <position position="161"/>
    </location>
    <ligand>
        <name>Mg(2+)</name>
        <dbReference type="ChEBI" id="CHEBI:18420"/>
        <label>1</label>
        <note>catalytic</note>
    </ligand>
</feature>
<dbReference type="AlphaFoldDB" id="E4ZSB1"/>
<evidence type="ECO:0000256" key="4">
    <source>
        <dbReference type="ARBA" id="ARBA00022723"/>
    </source>
</evidence>
<feature type="region of interest" description="Disordered" evidence="8">
    <location>
        <begin position="1"/>
        <end position="59"/>
    </location>
</feature>
<evidence type="ECO:0000256" key="8">
    <source>
        <dbReference type="SAM" id="MobiDB-lite"/>
    </source>
</evidence>
<feature type="compositionally biased region" description="Polar residues" evidence="8">
    <location>
        <begin position="30"/>
        <end position="39"/>
    </location>
</feature>
<dbReference type="CDD" id="cd01639">
    <property type="entry name" value="IMPase"/>
    <property type="match status" value="1"/>
</dbReference>
<dbReference type="PRINTS" id="PR00377">
    <property type="entry name" value="IMPHPHTASES"/>
</dbReference>
<accession>E4ZSB1</accession>
<evidence type="ECO:0000313" key="9">
    <source>
        <dbReference type="EMBL" id="CBX94291.1"/>
    </source>
</evidence>
<dbReference type="GO" id="GO:0046872">
    <property type="term" value="F:metal ion binding"/>
    <property type="evidence" value="ECO:0007669"/>
    <property type="project" value="UniProtKB-KW"/>
</dbReference>